<feature type="transmembrane region" description="Helical" evidence="1">
    <location>
        <begin position="227"/>
        <end position="247"/>
    </location>
</feature>
<feature type="transmembrane region" description="Helical" evidence="1">
    <location>
        <begin position="350"/>
        <end position="372"/>
    </location>
</feature>
<dbReference type="Proteomes" id="UP000730482">
    <property type="component" value="Unassembled WGS sequence"/>
</dbReference>
<feature type="transmembrane region" description="Helical" evidence="1">
    <location>
        <begin position="82"/>
        <end position="101"/>
    </location>
</feature>
<dbReference type="EMBL" id="JAAFYZ010000045">
    <property type="protein sequence ID" value="MBS2548253.1"/>
    <property type="molecule type" value="Genomic_DNA"/>
</dbReference>
<feature type="transmembrane region" description="Helical" evidence="1">
    <location>
        <begin position="307"/>
        <end position="330"/>
    </location>
</feature>
<feature type="transmembrane region" description="Helical" evidence="1">
    <location>
        <begin position="276"/>
        <end position="295"/>
    </location>
</feature>
<feature type="transmembrane region" description="Helical" evidence="1">
    <location>
        <begin position="108"/>
        <end position="130"/>
    </location>
</feature>
<feature type="transmembrane region" description="Helical" evidence="1">
    <location>
        <begin position="31"/>
        <end position="52"/>
    </location>
</feature>
<evidence type="ECO:0008006" key="4">
    <source>
        <dbReference type="Google" id="ProtNLM"/>
    </source>
</evidence>
<accession>A0ABS5KQD1</accession>
<keyword evidence="1" id="KW-0812">Transmembrane</keyword>
<sequence>MATGVAQDTRAAVPFEGGDGDVRTAHGPGGWLPYLGAALLLGVFIPLAYAALSGNLGIPHNDTWAFGRSAQDFVHTGHVRMYNWNMMGLAGLVVLAWPVGASLAAQSVFIAGIAVVGLLACYDALLGVLGPDGRRRAALGTLVVALWPGFALLSTSFMTDIPAFAAIAGTLALGRRALDRVSLPWLAGACAVGLWGATVREQVIAAPGAVLIVALFRARYRAERGPVFRIPVVLGVGTLVLALLGVFELWRRKVPGGSAPDFTVRHVTAELVSTEMIQGLLIVALTVSPVVFAVVRPRGWSWRGRGAAGVTLVATALVGWDKGAFLGNYVTHVGAYASASSPGRPMLLGSGWWMVLAWVACIAAALLVGSVVERVRTDGWTLGIRPEMTLFATATVLGTLMEVGQGRDIYDRYLIPMAIPALALLMSGRGTGVVSGPASVAGPDSTSALGSVWAPKRIVPVALAAGMVTVTGATLTANAFTYDKAVWNTATRIVASGAADAQHVDAGLVWDGYHSPAAMTDHPDRSVGLDVFGGLRYLPDHFICYVVTPSSHPGLGWELVSEEQYKTYGVVGDSRLYVWRVTETQTCSS</sequence>
<protein>
    <recommendedName>
        <fullName evidence="4">Glycosyltransferase RgtA/B/C/D-like domain-containing protein</fullName>
    </recommendedName>
</protein>
<keyword evidence="1" id="KW-1133">Transmembrane helix</keyword>
<evidence type="ECO:0000313" key="2">
    <source>
        <dbReference type="EMBL" id="MBS2548253.1"/>
    </source>
</evidence>
<proteinExistence type="predicted"/>
<name>A0ABS5KQD1_9ACTN</name>
<organism evidence="2 3">
    <name type="scientific">Catenulispora pinistramenti</name>
    <dbReference type="NCBI Taxonomy" id="2705254"/>
    <lineage>
        <taxon>Bacteria</taxon>
        <taxon>Bacillati</taxon>
        <taxon>Actinomycetota</taxon>
        <taxon>Actinomycetes</taxon>
        <taxon>Catenulisporales</taxon>
        <taxon>Catenulisporaceae</taxon>
        <taxon>Catenulispora</taxon>
    </lineage>
</organism>
<gene>
    <name evidence="2" type="ORF">KGQ19_15415</name>
</gene>
<evidence type="ECO:0000313" key="3">
    <source>
        <dbReference type="Proteomes" id="UP000730482"/>
    </source>
</evidence>
<dbReference type="RefSeq" id="WP_212009825.1">
    <property type="nucleotide sequence ID" value="NZ_JAAFYZ010000045.1"/>
</dbReference>
<keyword evidence="3" id="KW-1185">Reference proteome</keyword>
<feature type="transmembrane region" description="Helical" evidence="1">
    <location>
        <begin position="203"/>
        <end position="220"/>
    </location>
</feature>
<keyword evidence="1" id="KW-0472">Membrane</keyword>
<reference evidence="2 3" key="1">
    <citation type="submission" date="2020-02" db="EMBL/GenBank/DDBJ databases">
        <title>Acidophilic actinobacteria isolated from forest soil.</title>
        <authorList>
            <person name="Golinska P."/>
        </authorList>
    </citation>
    <scope>NUCLEOTIDE SEQUENCE [LARGE SCALE GENOMIC DNA]</scope>
    <source>
        <strain evidence="2 3">NL8</strain>
    </source>
</reference>
<evidence type="ECO:0000256" key="1">
    <source>
        <dbReference type="SAM" id="Phobius"/>
    </source>
</evidence>
<comment type="caution">
    <text evidence="2">The sequence shown here is derived from an EMBL/GenBank/DDBJ whole genome shotgun (WGS) entry which is preliminary data.</text>
</comment>